<evidence type="ECO:0000259" key="7">
    <source>
        <dbReference type="Pfam" id="PF01490"/>
    </source>
</evidence>
<dbReference type="GO" id="GO:0005774">
    <property type="term" value="C:vacuolar membrane"/>
    <property type="evidence" value="ECO:0007669"/>
    <property type="project" value="TreeGrafter"/>
</dbReference>
<evidence type="ECO:0000256" key="6">
    <source>
        <dbReference type="SAM" id="Phobius"/>
    </source>
</evidence>
<feature type="transmembrane region" description="Helical" evidence="6">
    <location>
        <begin position="121"/>
        <end position="145"/>
    </location>
</feature>
<reference evidence="8 9" key="1">
    <citation type="submission" date="2024-05" db="EMBL/GenBank/DDBJ databases">
        <authorList>
            <person name="Wallberg A."/>
        </authorList>
    </citation>
    <scope>NUCLEOTIDE SEQUENCE [LARGE SCALE GENOMIC DNA]</scope>
</reference>
<keyword evidence="9" id="KW-1185">Reference proteome</keyword>
<comment type="subcellular location">
    <subcellularLocation>
        <location evidence="1">Membrane</location>
        <topology evidence="1">Multi-pass membrane protein</topology>
    </subcellularLocation>
</comment>
<evidence type="ECO:0000256" key="4">
    <source>
        <dbReference type="ARBA" id="ARBA00023136"/>
    </source>
</evidence>
<keyword evidence="4 6" id="KW-0472">Membrane</keyword>
<dbReference type="GO" id="GO:0015179">
    <property type="term" value="F:L-amino acid transmembrane transporter activity"/>
    <property type="evidence" value="ECO:0007669"/>
    <property type="project" value="TreeGrafter"/>
</dbReference>
<dbReference type="PANTHER" id="PTHR22950:SF703">
    <property type="entry name" value="AMINO ACID TRANSPORTER TRANSMEMBRANE DOMAIN-CONTAINING PROTEIN"/>
    <property type="match status" value="1"/>
</dbReference>
<feature type="domain" description="Amino acid transporter transmembrane" evidence="7">
    <location>
        <begin position="34"/>
        <end position="149"/>
    </location>
</feature>
<dbReference type="InterPro" id="IPR013057">
    <property type="entry name" value="AA_transpt_TM"/>
</dbReference>
<dbReference type="PANTHER" id="PTHR22950">
    <property type="entry name" value="AMINO ACID TRANSPORTER"/>
    <property type="match status" value="1"/>
</dbReference>
<evidence type="ECO:0000256" key="5">
    <source>
        <dbReference type="SAM" id="MobiDB-lite"/>
    </source>
</evidence>
<feature type="transmembrane region" description="Helical" evidence="6">
    <location>
        <begin position="62"/>
        <end position="85"/>
    </location>
</feature>
<dbReference type="Proteomes" id="UP001497623">
    <property type="component" value="Unassembled WGS sequence"/>
</dbReference>
<dbReference type="Pfam" id="PF01490">
    <property type="entry name" value="Aa_trans"/>
    <property type="match status" value="1"/>
</dbReference>
<evidence type="ECO:0000313" key="8">
    <source>
        <dbReference type="EMBL" id="CAL4065934.1"/>
    </source>
</evidence>
<protein>
    <recommendedName>
        <fullName evidence="7">Amino acid transporter transmembrane domain-containing protein</fullName>
    </recommendedName>
</protein>
<feature type="non-terminal residue" evidence="8">
    <location>
        <position position="150"/>
    </location>
</feature>
<dbReference type="AlphaFoldDB" id="A0AAV2PVD0"/>
<name>A0AAV2PVD0_MEGNR</name>
<keyword evidence="2 6" id="KW-0812">Transmembrane</keyword>
<evidence type="ECO:0000256" key="2">
    <source>
        <dbReference type="ARBA" id="ARBA00022692"/>
    </source>
</evidence>
<sequence length="150" mass="15791">MTGSTSGSTSGSMDGNTGIGGSEVVSDGSKKKGLSFGVASFFLVAQMAGAGFLALPRAVADAGWLGVAMLTIFCGSVAFSGTRLARSWIILEERWPEYRQAVRQPYMEIAYRSLGNWGRRISLVAVSITLGGGTTVYIILMAQFVNALLP</sequence>
<feature type="region of interest" description="Disordered" evidence="5">
    <location>
        <begin position="1"/>
        <end position="24"/>
    </location>
</feature>
<keyword evidence="3 6" id="KW-1133">Transmembrane helix</keyword>
<evidence type="ECO:0000256" key="3">
    <source>
        <dbReference type="ARBA" id="ARBA00022989"/>
    </source>
</evidence>
<feature type="transmembrane region" description="Helical" evidence="6">
    <location>
        <begin position="36"/>
        <end position="56"/>
    </location>
</feature>
<evidence type="ECO:0000256" key="1">
    <source>
        <dbReference type="ARBA" id="ARBA00004141"/>
    </source>
</evidence>
<dbReference type="EMBL" id="CAXKWB010001968">
    <property type="protein sequence ID" value="CAL4065934.1"/>
    <property type="molecule type" value="Genomic_DNA"/>
</dbReference>
<evidence type="ECO:0000313" key="9">
    <source>
        <dbReference type="Proteomes" id="UP001497623"/>
    </source>
</evidence>
<organism evidence="8 9">
    <name type="scientific">Meganyctiphanes norvegica</name>
    <name type="common">Northern krill</name>
    <name type="synonym">Thysanopoda norvegica</name>
    <dbReference type="NCBI Taxonomy" id="48144"/>
    <lineage>
        <taxon>Eukaryota</taxon>
        <taxon>Metazoa</taxon>
        <taxon>Ecdysozoa</taxon>
        <taxon>Arthropoda</taxon>
        <taxon>Crustacea</taxon>
        <taxon>Multicrustacea</taxon>
        <taxon>Malacostraca</taxon>
        <taxon>Eumalacostraca</taxon>
        <taxon>Eucarida</taxon>
        <taxon>Euphausiacea</taxon>
        <taxon>Euphausiidae</taxon>
        <taxon>Meganyctiphanes</taxon>
    </lineage>
</organism>
<accession>A0AAV2PVD0</accession>
<proteinExistence type="predicted"/>
<comment type="caution">
    <text evidence="8">The sequence shown here is derived from an EMBL/GenBank/DDBJ whole genome shotgun (WGS) entry which is preliminary data.</text>
</comment>
<feature type="compositionally biased region" description="Low complexity" evidence="5">
    <location>
        <begin position="1"/>
        <end position="12"/>
    </location>
</feature>
<gene>
    <name evidence="8" type="ORF">MNOR_LOCUS5181</name>
</gene>